<name>A0A2G5TIT7_9PELO</name>
<protein>
    <submittedName>
        <fullName evidence="2">Uncharacterized protein</fullName>
    </submittedName>
</protein>
<reference evidence="3" key="1">
    <citation type="submission" date="2017-10" db="EMBL/GenBank/DDBJ databases">
        <title>Rapid genome shrinkage in a self-fertile nematode reveals novel sperm competition proteins.</title>
        <authorList>
            <person name="Yin D."/>
            <person name="Schwarz E.M."/>
            <person name="Thomas C.G."/>
            <person name="Felde R.L."/>
            <person name="Korf I.F."/>
            <person name="Cutter A.D."/>
            <person name="Schartner C.M."/>
            <person name="Ralston E.J."/>
            <person name="Meyer B.J."/>
            <person name="Haag E.S."/>
        </authorList>
    </citation>
    <scope>NUCLEOTIDE SEQUENCE [LARGE SCALE GENOMIC DNA]</scope>
    <source>
        <strain evidence="3">JU1422</strain>
    </source>
</reference>
<evidence type="ECO:0000313" key="3">
    <source>
        <dbReference type="Proteomes" id="UP000230233"/>
    </source>
</evidence>
<evidence type="ECO:0000313" key="2">
    <source>
        <dbReference type="EMBL" id="PIC27209.1"/>
    </source>
</evidence>
<keyword evidence="3" id="KW-1185">Reference proteome</keyword>
<accession>A0A2G5TIT7</accession>
<comment type="caution">
    <text evidence="2">The sequence shown here is derived from an EMBL/GenBank/DDBJ whole genome shotgun (WGS) entry which is preliminary data.</text>
</comment>
<evidence type="ECO:0000256" key="1">
    <source>
        <dbReference type="SAM" id="MobiDB-lite"/>
    </source>
</evidence>
<sequence length="70" mass="7284">MVSDKIGKAHALKDILSQDISCGQHQDPDSSAATCYYITALDDDGGGSPMLDRQSAHSGQSRGALALHVA</sequence>
<organism evidence="2 3">
    <name type="scientific">Caenorhabditis nigoni</name>
    <dbReference type="NCBI Taxonomy" id="1611254"/>
    <lineage>
        <taxon>Eukaryota</taxon>
        <taxon>Metazoa</taxon>
        <taxon>Ecdysozoa</taxon>
        <taxon>Nematoda</taxon>
        <taxon>Chromadorea</taxon>
        <taxon>Rhabditida</taxon>
        <taxon>Rhabditina</taxon>
        <taxon>Rhabditomorpha</taxon>
        <taxon>Rhabditoidea</taxon>
        <taxon>Rhabditidae</taxon>
        <taxon>Peloderinae</taxon>
        <taxon>Caenorhabditis</taxon>
    </lineage>
</organism>
<dbReference type="AlphaFoldDB" id="A0A2G5TIT7"/>
<dbReference type="Proteomes" id="UP000230233">
    <property type="component" value="Chromosome V"/>
</dbReference>
<proteinExistence type="predicted"/>
<dbReference type="EMBL" id="PDUG01000005">
    <property type="protein sequence ID" value="PIC27209.1"/>
    <property type="molecule type" value="Genomic_DNA"/>
</dbReference>
<gene>
    <name evidence="2" type="primary">Cnig_chr_V.g19535</name>
    <name evidence="2" type="ORF">B9Z55_019535</name>
</gene>
<feature type="region of interest" description="Disordered" evidence="1">
    <location>
        <begin position="47"/>
        <end position="70"/>
    </location>
</feature>